<comment type="similarity">
    <text evidence="1">Belongs to the IMPACT family.</text>
</comment>
<organism evidence="4 5">
    <name type="scientific">Ceratodon purpureus</name>
    <name type="common">Fire moss</name>
    <name type="synonym">Dicranum purpureum</name>
    <dbReference type="NCBI Taxonomy" id="3225"/>
    <lineage>
        <taxon>Eukaryota</taxon>
        <taxon>Viridiplantae</taxon>
        <taxon>Streptophyta</taxon>
        <taxon>Embryophyta</taxon>
        <taxon>Bryophyta</taxon>
        <taxon>Bryophytina</taxon>
        <taxon>Bryopsida</taxon>
        <taxon>Dicranidae</taxon>
        <taxon>Pseudoditrichales</taxon>
        <taxon>Ditrichaceae</taxon>
        <taxon>Ceratodon</taxon>
    </lineage>
</organism>
<dbReference type="GO" id="GO:0006446">
    <property type="term" value="P:regulation of translational initiation"/>
    <property type="evidence" value="ECO:0007669"/>
    <property type="project" value="TreeGrafter"/>
</dbReference>
<evidence type="ECO:0000259" key="3">
    <source>
        <dbReference type="Pfam" id="PF01205"/>
    </source>
</evidence>
<dbReference type="SUPFAM" id="SSF54211">
    <property type="entry name" value="Ribosomal protein S5 domain 2-like"/>
    <property type="match status" value="1"/>
</dbReference>
<dbReference type="InterPro" id="IPR020569">
    <property type="entry name" value="UPF0029_Impact_CS"/>
</dbReference>
<gene>
    <name evidence="4" type="ORF">KC19_5G195800</name>
</gene>
<accession>A0A8T0I4D6</accession>
<sequence>MPGLGARPGIALCNPLPLSQSLRLLFFSACHSRESYFTLGACNAVCYGLPSASVLQHPAVRMLSRPVLHIAFGNSRVWQSQRNVGSFPASRSHKGIGSVRSQAQDDAVAAPSSTPTSYKTLAGPCTFTLEVKKSKFIAVASPVDGEAAALSFLSQVRDTSASHNCWAFKIGDRTRFSDDGEPGGTAGRPMLSAITSSGIDHVMVVVTRFFGGTKLGTGGLVRAYGTATMDCLKSAETVIVKAKVSLKIRAPYDVLGVLYPLLQKYDVQKLEESFDTEGEGGVTMDLMIDVENLPHFERDLELTTKARATVSDVHQCP</sequence>
<dbReference type="EMBL" id="CM026425">
    <property type="protein sequence ID" value="KAG0577976.1"/>
    <property type="molecule type" value="Genomic_DNA"/>
</dbReference>
<dbReference type="PANTHER" id="PTHR16301">
    <property type="entry name" value="IMPACT-RELATED"/>
    <property type="match status" value="1"/>
</dbReference>
<dbReference type="Gene3D" id="3.30.230.30">
    <property type="entry name" value="Impact, N-terminal domain"/>
    <property type="match status" value="1"/>
</dbReference>
<feature type="domain" description="Impact N-terminal" evidence="3">
    <location>
        <begin position="132"/>
        <end position="232"/>
    </location>
</feature>
<proteinExistence type="inferred from homology"/>
<evidence type="ECO:0000313" key="4">
    <source>
        <dbReference type="EMBL" id="KAG0577976.1"/>
    </source>
</evidence>
<dbReference type="GO" id="GO:0005737">
    <property type="term" value="C:cytoplasm"/>
    <property type="evidence" value="ECO:0007669"/>
    <property type="project" value="TreeGrafter"/>
</dbReference>
<dbReference type="InterPro" id="IPR001498">
    <property type="entry name" value="Impact_N"/>
</dbReference>
<dbReference type="InterPro" id="IPR023582">
    <property type="entry name" value="Impact"/>
</dbReference>
<protein>
    <recommendedName>
        <fullName evidence="3">Impact N-terminal domain-containing protein</fullName>
    </recommendedName>
</protein>
<dbReference type="PANTHER" id="PTHR16301:SF20">
    <property type="entry name" value="IMPACT FAMILY MEMBER YIGZ"/>
    <property type="match status" value="1"/>
</dbReference>
<comment type="caution">
    <text evidence="4">The sequence shown here is derived from an EMBL/GenBank/DDBJ whole genome shotgun (WGS) entry which is preliminary data.</text>
</comment>
<dbReference type="InterPro" id="IPR020568">
    <property type="entry name" value="Ribosomal_Su5_D2-typ_SF"/>
</dbReference>
<evidence type="ECO:0000256" key="1">
    <source>
        <dbReference type="ARBA" id="ARBA00007665"/>
    </source>
</evidence>
<name>A0A8T0I4D6_CERPU</name>
<reference evidence="4" key="1">
    <citation type="submission" date="2020-06" db="EMBL/GenBank/DDBJ databases">
        <title>WGS assembly of Ceratodon purpureus strain R40.</title>
        <authorList>
            <person name="Carey S.B."/>
            <person name="Jenkins J."/>
            <person name="Shu S."/>
            <person name="Lovell J.T."/>
            <person name="Sreedasyam A."/>
            <person name="Maumus F."/>
            <person name="Tiley G.P."/>
            <person name="Fernandez-Pozo N."/>
            <person name="Barry K."/>
            <person name="Chen C."/>
            <person name="Wang M."/>
            <person name="Lipzen A."/>
            <person name="Daum C."/>
            <person name="Saski C.A."/>
            <person name="Payton A.C."/>
            <person name="Mcbreen J.C."/>
            <person name="Conrad R.E."/>
            <person name="Kollar L.M."/>
            <person name="Olsson S."/>
            <person name="Huttunen S."/>
            <person name="Landis J.B."/>
            <person name="Wickett N.J."/>
            <person name="Johnson M.G."/>
            <person name="Rensing S.A."/>
            <person name="Grimwood J."/>
            <person name="Schmutz J."/>
            <person name="Mcdaniel S.F."/>
        </authorList>
    </citation>
    <scope>NUCLEOTIDE SEQUENCE</scope>
    <source>
        <strain evidence="4">R40</strain>
    </source>
</reference>
<dbReference type="Proteomes" id="UP000822688">
    <property type="component" value="Chromosome 5"/>
</dbReference>
<feature type="region of interest" description="Disordered" evidence="2">
    <location>
        <begin position="89"/>
        <end position="113"/>
    </location>
</feature>
<dbReference type="AlphaFoldDB" id="A0A8T0I4D6"/>
<dbReference type="Pfam" id="PF01205">
    <property type="entry name" value="Impact_N"/>
    <property type="match status" value="1"/>
</dbReference>
<dbReference type="PROSITE" id="PS00910">
    <property type="entry name" value="UPF0029"/>
    <property type="match status" value="1"/>
</dbReference>
<evidence type="ECO:0000313" key="5">
    <source>
        <dbReference type="Proteomes" id="UP000822688"/>
    </source>
</evidence>
<keyword evidence="5" id="KW-1185">Reference proteome</keyword>
<evidence type="ECO:0000256" key="2">
    <source>
        <dbReference type="SAM" id="MobiDB-lite"/>
    </source>
</evidence>
<dbReference type="InterPro" id="IPR036956">
    <property type="entry name" value="Impact_N_sf"/>
</dbReference>